<dbReference type="Proteomes" id="UP000536604">
    <property type="component" value="Unassembled WGS sequence"/>
</dbReference>
<feature type="transmembrane region" description="Helical" evidence="1">
    <location>
        <begin position="59"/>
        <end position="82"/>
    </location>
</feature>
<keyword evidence="1" id="KW-1133">Transmembrane helix</keyword>
<name>A0A841ISC0_9ACTN</name>
<keyword evidence="3" id="KW-1185">Reference proteome</keyword>
<accession>A0A841ISC0</accession>
<comment type="caution">
    <text evidence="2">The sequence shown here is derived from an EMBL/GenBank/DDBJ whole genome shotgun (WGS) entry which is preliminary data.</text>
</comment>
<organism evidence="2 3">
    <name type="scientific">Nocardiopsis algeriensis</name>
    <dbReference type="NCBI Taxonomy" id="1478215"/>
    <lineage>
        <taxon>Bacteria</taxon>
        <taxon>Bacillati</taxon>
        <taxon>Actinomycetota</taxon>
        <taxon>Actinomycetes</taxon>
        <taxon>Streptosporangiales</taxon>
        <taxon>Nocardiopsidaceae</taxon>
        <taxon>Nocardiopsis</taxon>
    </lineage>
</organism>
<dbReference type="AlphaFoldDB" id="A0A841ISC0"/>
<sequence>MAATSATSSHSARPGEEESISELLSAVTSDLQKLFRQEVALAKAEISEEASKAGKAAGLLSGAALAGYMTVVLLSLAAVFGLAELIGLGWAALVVAALWAIAGAVLFVVGRNRMREVSPKPERTIETLKEDAQWAKHPTG</sequence>
<evidence type="ECO:0008006" key="4">
    <source>
        <dbReference type="Google" id="ProtNLM"/>
    </source>
</evidence>
<feature type="transmembrane region" description="Helical" evidence="1">
    <location>
        <begin position="88"/>
        <end position="110"/>
    </location>
</feature>
<reference evidence="2 3" key="1">
    <citation type="submission" date="2020-08" db="EMBL/GenBank/DDBJ databases">
        <title>Genomic Encyclopedia of Type Strains, Phase III (KMG-III): the genomes of soil and plant-associated and newly described type strains.</title>
        <authorList>
            <person name="Whitman W."/>
        </authorList>
    </citation>
    <scope>NUCLEOTIDE SEQUENCE [LARGE SCALE GENOMIC DNA]</scope>
    <source>
        <strain evidence="2 3">CECT 8712</strain>
    </source>
</reference>
<protein>
    <recommendedName>
        <fullName evidence="4">Phage holin family protein</fullName>
    </recommendedName>
</protein>
<evidence type="ECO:0000313" key="3">
    <source>
        <dbReference type="Proteomes" id="UP000536604"/>
    </source>
</evidence>
<dbReference type="Pfam" id="PF07332">
    <property type="entry name" value="Phage_holin_3_6"/>
    <property type="match status" value="1"/>
</dbReference>
<gene>
    <name evidence="2" type="ORF">FHS13_003088</name>
</gene>
<evidence type="ECO:0000313" key="2">
    <source>
        <dbReference type="EMBL" id="MBB6121120.1"/>
    </source>
</evidence>
<keyword evidence="1" id="KW-0472">Membrane</keyword>
<dbReference type="EMBL" id="JACHJO010000009">
    <property type="protein sequence ID" value="MBB6121120.1"/>
    <property type="molecule type" value="Genomic_DNA"/>
</dbReference>
<keyword evidence="1" id="KW-0812">Transmembrane</keyword>
<proteinExistence type="predicted"/>
<dbReference type="RefSeq" id="WP_184292586.1">
    <property type="nucleotide sequence ID" value="NZ_JACHJO010000009.1"/>
</dbReference>
<dbReference type="InterPro" id="IPR009937">
    <property type="entry name" value="Phage_holin_3_6"/>
</dbReference>
<evidence type="ECO:0000256" key="1">
    <source>
        <dbReference type="SAM" id="Phobius"/>
    </source>
</evidence>